<protein>
    <recommendedName>
        <fullName evidence="4">Carbohydrate-binding module family 50 protein</fullName>
    </recommendedName>
</protein>
<reference evidence="2" key="1">
    <citation type="journal article" date="2020" name="Nat. Commun.">
        <title>Large-scale genome sequencing of mycorrhizal fungi provides insights into the early evolution of symbiotic traits.</title>
        <authorList>
            <person name="Miyauchi S."/>
            <person name="Kiss E."/>
            <person name="Kuo A."/>
            <person name="Drula E."/>
            <person name="Kohler A."/>
            <person name="Sanchez-Garcia M."/>
            <person name="Morin E."/>
            <person name="Andreopoulos B."/>
            <person name="Barry K.W."/>
            <person name="Bonito G."/>
            <person name="Buee M."/>
            <person name="Carver A."/>
            <person name="Chen C."/>
            <person name="Cichocki N."/>
            <person name="Clum A."/>
            <person name="Culley D."/>
            <person name="Crous P.W."/>
            <person name="Fauchery L."/>
            <person name="Girlanda M."/>
            <person name="Hayes R.D."/>
            <person name="Keri Z."/>
            <person name="LaButti K."/>
            <person name="Lipzen A."/>
            <person name="Lombard V."/>
            <person name="Magnuson J."/>
            <person name="Maillard F."/>
            <person name="Murat C."/>
            <person name="Nolan M."/>
            <person name="Ohm R.A."/>
            <person name="Pangilinan J."/>
            <person name="Pereira M.F."/>
            <person name="Perotto S."/>
            <person name="Peter M."/>
            <person name="Pfister S."/>
            <person name="Riley R."/>
            <person name="Sitrit Y."/>
            <person name="Stielow J.B."/>
            <person name="Szollosi G."/>
            <person name="Zifcakova L."/>
            <person name="Stursova M."/>
            <person name="Spatafora J.W."/>
            <person name="Tedersoo L."/>
            <person name="Vaario L.M."/>
            <person name="Yamada A."/>
            <person name="Yan M."/>
            <person name="Wang P."/>
            <person name="Xu J."/>
            <person name="Bruns T."/>
            <person name="Baldrian P."/>
            <person name="Vilgalys R."/>
            <person name="Dunand C."/>
            <person name="Henrissat B."/>
            <person name="Grigoriev I.V."/>
            <person name="Hibbett D."/>
            <person name="Nagy L.G."/>
            <person name="Martin F.M."/>
        </authorList>
    </citation>
    <scope>NUCLEOTIDE SEQUENCE</scope>
    <source>
        <strain evidence="2">UH-Tt-Lm1</strain>
    </source>
</reference>
<evidence type="ECO:0000256" key="1">
    <source>
        <dbReference type="SAM" id="MobiDB-lite"/>
    </source>
</evidence>
<comment type="caution">
    <text evidence="2">The sequence shown here is derived from an EMBL/GenBank/DDBJ whole genome shotgun (WGS) entry which is preliminary data.</text>
</comment>
<organism evidence="2 3">
    <name type="scientific">Thelephora terrestris</name>
    <dbReference type="NCBI Taxonomy" id="56493"/>
    <lineage>
        <taxon>Eukaryota</taxon>
        <taxon>Fungi</taxon>
        <taxon>Dikarya</taxon>
        <taxon>Basidiomycota</taxon>
        <taxon>Agaricomycotina</taxon>
        <taxon>Agaricomycetes</taxon>
        <taxon>Thelephorales</taxon>
        <taxon>Thelephoraceae</taxon>
        <taxon>Thelephora</taxon>
    </lineage>
</organism>
<accession>A0A9P6H929</accession>
<keyword evidence="3" id="KW-1185">Reference proteome</keyword>
<evidence type="ECO:0008006" key="4">
    <source>
        <dbReference type="Google" id="ProtNLM"/>
    </source>
</evidence>
<name>A0A9P6H929_9AGAM</name>
<dbReference type="EMBL" id="WIUZ02000017">
    <property type="protein sequence ID" value="KAF9780248.1"/>
    <property type="molecule type" value="Genomic_DNA"/>
</dbReference>
<feature type="compositionally biased region" description="Polar residues" evidence="1">
    <location>
        <begin position="163"/>
        <end position="172"/>
    </location>
</feature>
<feature type="compositionally biased region" description="Polar residues" evidence="1">
    <location>
        <begin position="96"/>
        <end position="124"/>
    </location>
</feature>
<gene>
    <name evidence="2" type="ORF">BJ322DRAFT_325282</name>
</gene>
<proteinExistence type="predicted"/>
<sequence>MPHRWTDLDTDAHRLPDGFTRAGYDSSTRRYHFRDSEGRMYQGEPGEEFGGRLTPMMDTIDPSLRHRFAPDDDEAQGGQLVDSPRNSSDPGGPRPVSTNPARLTTRTNPQTASSFSDILSSNQMAAAPSSEPPQKKPSNRGLRSSLRRVSTMVRFRSTKSKARSTTLPSRPSSEVDEWGLTQF</sequence>
<dbReference type="Proteomes" id="UP000736335">
    <property type="component" value="Unassembled WGS sequence"/>
</dbReference>
<feature type="compositionally biased region" description="Basic and acidic residues" evidence="1">
    <location>
        <begin position="1"/>
        <end position="16"/>
    </location>
</feature>
<evidence type="ECO:0000313" key="2">
    <source>
        <dbReference type="EMBL" id="KAF9780248.1"/>
    </source>
</evidence>
<evidence type="ECO:0000313" key="3">
    <source>
        <dbReference type="Proteomes" id="UP000736335"/>
    </source>
</evidence>
<reference evidence="2" key="2">
    <citation type="submission" date="2020-11" db="EMBL/GenBank/DDBJ databases">
        <authorList>
            <consortium name="DOE Joint Genome Institute"/>
            <person name="Kuo A."/>
            <person name="Miyauchi S."/>
            <person name="Kiss E."/>
            <person name="Drula E."/>
            <person name="Kohler A."/>
            <person name="Sanchez-Garcia M."/>
            <person name="Andreopoulos B."/>
            <person name="Barry K.W."/>
            <person name="Bonito G."/>
            <person name="Buee M."/>
            <person name="Carver A."/>
            <person name="Chen C."/>
            <person name="Cichocki N."/>
            <person name="Clum A."/>
            <person name="Culley D."/>
            <person name="Crous P.W."/>
            <person name="Fauchery L."/>
            <person name="Girlanda M."/>
            <person name="Hayes R."/>
            <person name="Keri Z."/>
            <person name="Labutti K."/>
            <person name="Lipzen A."/>
            <person name="Lombard V."/>
            <person name="Magnuson J."/>
            <person name="Maillard F."/>
            <person name="Morin E."/>
            <person name="Murat C."/>
            <person name="Nolan M."/>
            <person name="Ohm R."/>
            <person name="Pangilinan J."/>
            <person name="Pereira M."/>
            <person name="Perotto S."/>
            <person name="Peter M."/>
            <person name="Riley R."/>
            <person name="Sitrit Y."/>
            <person name="Stielow B."/>
            <person name="Szollosi G."/>
            <person name="Zifcakova L."/>
            <person name="Stursova M."/>
            <person name="Spatafora J.W."/>
            <person name="Tedersoo L."/>
            <person name="Vaario L.-M."/>
            <person name="Yamada A."/>
            <person name="Yan M."/>
            <person name="Wang P."/>
            <person name="Xu J."/>
            <person name="Bruns T."/>
            <person name="Baldrian P."/>
            <person name="Vilgalys R."/>
            <person name="Henrissat B."/>
            <person name="Grigoriev I.V."/>
            <person name="Hibbett D."/>
            <person name="Nagy L.G."/>
            <person name="Martin F.M."/>
        </authorList>
    </citation>
    <scope>NUCLEOTIDE SEQUENCE</scope>
    <source>
        <strain evidence="2">UH-Tt-Lm1</strain>
    </source>
</reference>
<dbReference type="AlphaFoldDB" id="A0A9P6H929"/>
<feature type="region of interest" description="Disordered" evidence="1">
    <location>
        <begin position="1"/>
        <end position="183"/>
    </location>
</feature>
<dbReference type="OrthoDB" id="2107166at2759"/>